<keyword evidence="1" id="KW-0812">Transmembrane</keyword>
<dbReference type="InterPro" id="IPR002654">
    <property type="entry name" value="Glyco_trans_25"/>
</dbReference>
<dbReference type="EMBL" id="JBBJBU010000014">
    <property type="protein sequence ID" value="KAK7202894.1"/>
    <property type="molecule type" value="Genomic_DNA"/>
</dbReference>
<evidence type="ECO:0000256" key="1">
    <source>
        <dbReference type="SAM" id="Phobius"/>
    </source>
</evidence>
<comment type="caution">
    <text evidence="3">The sequence shown here is derived from an EMBL/GenBank/DDBJ whole genome shotgun (WGS) entry which is preliminary data.</text>
</comment>
<sequence>MTADRYRRRRPRRPAKPILSLLAFLVTFTFFSTFFFSSYFSSSARTRSRLAKAAFNETLGFGDIIYISMPSRTDRQDAMTLLASWSGLILHHFPGVDGASIERKARPDHTPDDMPLSALGCWRAHANVWRHFLSTNLETVLVLEDDLDWDVNIHEIFELFSLYMQSNTLRTTPPPHHETESAPYGLDWDILNLGQCYNQPNADRLDLFATYKDPYLPSSLDSVFVDMRMMMQQFKLSPEDMQTNRVVSPSWQPTCTMAYALTRSGAQRMLFHSSYAGLHEPVDLEIISHAQSGKIKGYDLTPPPFNAWRTDGQKDSDNNALNSRRAQSLHGKGNLGGYSLNIGTSVRREIALEMARFDNWHDLSTAHPVSDSR</sequence>
<dbReference type="GeneID" id="90041000"/>
<dbReference type="RefSeq" id="XP_064765927.1">
    <property type="nucleotide sequence ID" value="XM_064915488.1"/>
</dbReference>
<dbReference type="Proteomes" id="UP001498771">
    <property type="component" value="Unassembled WGS sequence"/>
</dbReference>
<dbReference type="CDD" id="cd06532">
    <property type="entry name" value="Glyco_transf_25"/>
    <property type="match status" value="1"/>
</dbReference>
<protein>
    <submittedName>
        <fullName evidence="3">LPS glycosyltransferase</fullName>
    </submittedName>
</protein>
<dbReference type="Pfam" id="PF01755">
    <property type="entry name" value="Glyco_transf_25"/>
    <property type="match status" value="1"/>
</dbReference>
<proteinExistence type="predicted"/>
<name>A0ABR1EZ68_9ASCO</name>
<gene>
    <name evidence="3" type="ORF">BZA70DRAFT_86495</name>
</gene>
<accession>A0ABR1EZ68</accession>
<feature type="transmembrane region" description="Helical" evidence="1">
    <location>
        <begin position="21"/>
        <end position="40"/>
    </location>
</feature>
<organism evidence="3 4">
    <name type="scientific">Myxozyma melibiosi</name>
    <dbReference type="NCBI Taxonomy" id="54550"/>
    <lineage>
        <taxon>Eukaryota</taxon>
        <taxon>Fungi</taxon>
        <taxon>Dikarya</taxon>
        <taxon>Ascomycota</taxon>
        <taxon>Saccharomycotina</taxon>
        <taxon>Lipomycetes</taxon>
        <taxon>Lipomycetales</taxon>
        <taxon>Lipomycetaceae</taxon>
        <taxon>Myxozyma</taxon>
    </lineage>
</organism>
<feature type="domain" description="Glycosyl transferase family 25" evidence="2">
    <location>
        <begin position="66"/>
        <end position="158"/>
    </location>
</feature>
<keyword evidence="1" id="KW-1133">Transmembrane helix</keyword>
<keyword evidence="4" id="KW-1185">Reference proteome</keyword>
<keyword evidence="1" id="KW-0472">Membrane</keyword>
<evidence type="ECO:0000259" key="2">
    <source>
        <dbReference type="Pfam" id="PF01755"/>
    </source>
</evidence>
<reference evidence="3 4" key="1">
    <citation type="submission" date="2024-03" db="EMBL/GenBank/DDBJ databases">
        <title>Genome-scale model development and genomic sequencing of the oleaginous clade Lipomyces.</title>
        <authorList>
            <consortium name="Lawrence Berkeley National Laboratory"/>
            <person name="Czajka J.J."/>
            <person name="Han Y."/>
            <person name="Kim J."/>
            <person name="Mondo S.J."/>
            <person name="Hofstad B.A."/>
            <person name="Robles A."/>
            <person name="Haridas S."/>
            <person name="Riley R."/>
            <person name="LaButti K."/>
            <person name="Pangilinan J."/>
            <person name="Andreopoulos W."/>
            <person name="Lipzen A."/>
            <person name="Yan J."/>
            <person name="Wang M."/>
            <person name="Ng V."/>
            <person name="Grigoriev I.V."/>
            <person name="Spatafora J.W."/>
            <person name="Magnuson J.K."/>
            <person name="Baker S.E."/>
            <person name="Pomraning K.R."/>
        </authorList>
    </citation>
    <scope>NUCLEOTIDE SEQUENCE [LARGE SCALE GENOMIC DNA]</scope>
    <source>
        <strain evidence="3 4">Phaff 52-87</strain>
    </source>
</reference>
<evidence type="ECO:0000313" key="4">
    <source>
        <dbReference type="Proteomes" id="UP001498771"/>
    </source>
</evidence>
<evidence type="ECO:0000313" key="3">
    <source>
        <dbReference type="EMBL" id="KAK7202894.1"/>
    </source>
</evidence>